<dbReference type="Pfam" id="PF01839">
    <property type="entry name" value="FG-GAP"/>
    <property type="match status" value="1"/>
</dbReference>
<evidence type="ECO:0000313" key="4">
    <source>
        <dbReference type="Proteomes" id="UP001172082"/>
    </source>
</evidence>
<dbReference type="Pfam" id="PF07593">
    <property type="entry name" value="UnbV_ASPIC"/>
    <property type="match status" value="1"/>
</dbReference>
<keyword evidence="4" id="KW-1185">Reference proteome</keyword>
<dbReference type="InterPro" id="IPR013517">
    <property type="entry name" value="FG-GAP"/>
</dbReference>
<dbReference type="RefSeq" id="WP_346751315.1">
    <property type="nucleotide sequence ID" value="NZ_JAUJEA010000002.1"/>
</dbReference>
<feature type="domain" description="ASPIC/UnbV" evidence="2">
    <location>
        <begin position="543"/>
        <end position="608"/>
    </location>
</feature>
<dbReference type="Proteomes" id="UP001172082">
    <property type="component" value="Unassembled WGS sequence"/>
</dbReference>
<gene>
    <name evidence="3" type="ORF">QQ008_07950</name>
</gene>
<evidence type="ECO:0000256" key="1">
    <source>
        <dbReference type="ARBA" id="ARBA00022729"/>
    </source>
</evidence>
<dbReference type="InterPro" id="IPR027039">
    <property type="entry name" value="Crtac1"/>
</dbReference>
<protein>
    <submittedName>
        <fullName evidence="3">VCBS repeat-containing protein</fullName>
    </submittedName>
</protein>
<dbReference type="InterPro" id="IPR011519">
    <property type="entry name" value="UnbV_ASPIC"/>
</dbReference>
<dbReference type="PANTHER" id="PTHR16026">
    <property type="entry name" value="CARTILAGE ACIDIC PROTEIN 1"/>
    <property type="match status" value="1"/>
</dbReference>
<keyword evidence="1" id="KW-0732">Signal</keyword>
<name>A0ABT8KKP5_9BACT</name>
<dbReference type="InterPro" id="IPR028994">
    <property type="entry name" value="Integrin_alpha_N"/>
</dbReference>
<dbReference type="EMBL" id="JAUJEA010000002">
    <property type="protein sequence ID" value="MDN5201289.1"/>
    <property type="molecule type" value="Genomic_DNA"/>
</dbReference>
<sequence>MKHTNILILVALVILHIGCNESIQREEEVKELFTLLDSSRTGLDFANFIEDKRDANVLIYESFYDGGGVSLGDINNDGLLDVYLSGNQVGDRLYLNEGNLRFKDITNSAGIKNIGSWSAGVTMADINNDGWLDIYVCKTLYDDSPELRANELYINNGDMTFTESGAEYGLNNYWRSMHATFFDYDRDQDLDMFLVNQPPNPGYFSALRGHDWLDTLFSCRLYENLGNKFEDVTKQANVSNRGYGLSVSTADFNNDGWTDLYVCNDYDSPDFLYINNGDGTFSNKINDYVKHISYFSMGSDVGDINNDGLSDVVVVDMVAEDNYRLKANMGGMEPEAFWNIVNAGGNYQYMFNTLQLNNGVSEDGSMSFSEIGQMSGISSTDWSWTPLLADFDNDGFKDLFVTNGLKKDLRNTDATKNVDAYLQKLVKDFVAKNPNAGDVDLWDIMDWKKVLDFIPSQKIKNYVYQNNGQYGFEKKIDEWGFGQETFSNGAAYGDLDNDGDLDLVVNNVDDVVFLYENNSNKLSEKKNYLRIKLQDGNKEHSFFGTKVWIKFNGLMQYAEVGNAKGFFSSSEDLVHFGVGNADLVEEVKVVWLDGEVSVVKDVQVNQILSIDKQGSSGTSSKEEKTVLHLFADKTGESGVNYFHEENEFDDYDLQVLLPHKMSNFGPALDVGDINGDGLEDFVIGAAAGSSAAIYVQQQDGTFRNRSTPDFQKDAKYEDVGASLYDADNDGDLDLYMVSGGNAFAKESNMYTDRLYLNDGNGSLKRSKGVLPALTSSGSKVLPADFDSDGDLDLFVAGLHVPGEYPSPASSFILKNEMNETGILKYTNVTKEVAPGMIDFGMVTDGVWSDFDQDNDLDLVLTGLWIPVTFLRNDDGVFNDVTEDYQLDKNVGWWFSIEANDIDNDGDEDYLVGNLGLNSKYKASEEEPFTVHYYDFDENGSKDIVLGYYNFGIHFPVRGRSCSSEQVPKLKESFPSYHTFASATLSEVYGDERLEKALNYEAHTFASALIENKGNGKFESNPLPIEAQFSTVNSVVVDDFDLDGQKDIVIAGNLYPFEVETTRADAGLGLFMRGTGSNQFESVPMMKSGLFLPYDVRALKEIQTNQGKFILVASNNDHLRLINVVNNNVN</sequence>
<dbReference type="Pfam" id="PF13517">
    <property type="entry name" value="FG-GAP_3"/>
    <property type="match status" value="5"/>
</dbReference>
<dbReference type="Gene3D" id="2.130.10.130">
    <property type="entry name" value="Integrin alpha, N-terminal"/>
    <property type="match status" value="4"/>
</dbReference>
<dbReference type="SUPFAM" id="SSF69318">
    <property type="entry name" value="Integrin alpha N-terminal domain"/>
    <property type="match status" value="3"/>
</dbReference>
<accession>A0ABT8KKP5</accession>
<comment type="caution">
    <text evidence="3">The sequence shown here is derived from an EMBL/GenBank/DDBJ whole genome shotgun (WGS) entry which is preliminary data.</text>
</comment>
<proteinExistence type="predicted"/>
<evidence type="ECO:0000313" key="3">
    <source>
        <dbReference type="EMBL" id="MDN5201289.1"/>
    </source>
</evidence>
<dbReference type="PANTHER" id="PTHR16026:SF0">
    <property type="entry name" value="CARTILAGE ACIDIC PROTEIN 1"/>
    <property type="match status" value="1"/>
</dbReference>
<evidence type="ECO:0000259" key="2">
    <source>
        <dbReference type="Pfam" id="PF07593"/>
    </source>
</evidence>
<reference evidence="3" key="1">
    <citation type="submission" date="2023-06" db="EMBL/GenBank/DDBJ databases">
        <title>Genomic of Parafulvivirga corallium.</title>
        <authorList>
            <person name="Wang G."/>
        </authorList>
    </citation>
    <scope>NUCLEOTIDE SEQUENCE</scope>
    <source>
        <strain evidence="3">BMA10</strain>
    </source>
</reference>
<organism evidence="3 4">
    <name type="scientific">Splendidivirga corallicola</name>
    <dbReference type="NCBI Taxonomy" id="3051826"/>
    <lineage>
        <taxon>Bacteria</taxon>
        <taxon>Pseudomonadati</taxon>
        <taxon>Bacteroidota</taxon>
        <taxon>Cytophagia</taxon>
        <taxon>Cytophagales</taxon>
        <taxon>Splendidivirgaceae</taxon>
        <taxon>Splendidivirga</taxon>
    </lineage>
</organism>